<dbReference type="NCBIfam" id="NF033709">
    <property type="entry name" value="PorV_fam"/>
    <property type="match status" value="1"/>
</dbReference>
<sequence length="405" mass="44358">MSHFIKKIIGILLVFVAVESFSQQQPSPTLSGQGDGNNPITVAVPFLNFAPDSRASAMGDVGVATSPDVNSVHWNNAKLAFIDSDMGFGYSYSPWLGNIVDDMSLNYLSFFKKIDQTQSFGASFRYFDLGEIQKYDGNAVFQGVENPNELAVDGTYSRKLSENMGVGATLRFVWSNLAGDLQGAPDAKAGTSVAVDLGWYYTKPFMLSGKNSELSLGAHVSNIGQKITYSAESNENFIPANLRVGSAFKTNLDPYNTITLAFDINKLMVPSPPIYEEDENGEVVTDSNGDPVIAKGKDPNRSLLSGTFGSFGDAPNGIREEIQELMYSAGVEYWYRDVFTARAGYFSEHQNKGNRKYLTLGAGFRYQVFGFDFSYLIPSDGQNHPLADTLRISLLFNLDDSGNDE</sequence>
<dbReference type="AlphaFoldDB" id="A0A239ISD5"/>
<feature type="domain" description="Type IX secretion system protein PorV" evidence="1">
    <location>
        <begin position="37"/>
        <end position="273"/>
    </location>
</feature>
<dbReference type="EMBL" id="FZPD01000003">
    <property type="protein sequence ID" value="SNS96098.1"/>
    <property type="molecule type" value="Genomic_DNA"/>
</dbReference>
<name>A0A239ISD5_EKHLU</name>
<evidence type="ECO:0000313" key="3">
    <source>
        <dbReference type="Proteomes" id="UP000198393"/>
    </source>
</evidence>
<accession>A0A239ISD5</accession>
<dbReference type="Proteomes" id="UP000198393">
    <property type="component" value="Unassembled WGS sequence"/>
</dbReference>
<evidence type="ECO:0000259" key="1">
    <source>
        <dbReference type="Pfam" id="PF19572"/>
    </source>
</evidence>
<dbReference type="OrthoDB" id="9758448at2"/>
<protein>
    <recommendedName>
        <fullName evidence="1">Type IX secretion system protein PorV domain-containing protein</fullName>
    </recommendedName>
</protein>
<keyword evidence="3" id="KW-1185">Reference proteome</keyword>
<dbReference type="NCBIfam" id="NF033710">
    <property type="entry name" value="T9SS_OM_PorV"/>
    <property type="match status" value="1"/>
</dbReference>
<dbReference type="RefSeq" id="WP_089356976.1">
    <property type="nucleotide sequence ID" value="NZ_FZPD01000003.1"/>
</dbReference>
<dbReference type="Gene3D" id="2.40.160.60">
    <property type="entry name" value="Outer membrane protein transport protein (OMPP1/FadL/TodX)"/>
    <property type="match status" value="1"/>
</dbReference>
<dbReference type="InterPro" id="IPR047799">
    <property type="entry name" value="T9SS_OM_PorV"/>
</dbReference>
<reference evidence="2 3" key="1">
    <citation type="submission" date="2017-06" db="EMBL/GenBank/DDBJ databases">
        <authorList>
            <person name="Kim H.J."/>
            <person name="Triplett B.A."/>
        </authorList>
    </citation>
    <scope>NUCLEOTIDE SEQUENCE [LARGE SCALE GENOMIC DNA]</scope>
    <source>
        <strain evidence="2 3">DSM 19307</strain>
    </source>
</reference>
<proteinExistence type="predicted"/>
<dbReference type="Pfam" id="PF19572">
    <property type="entry name" value="PorV"/>
    <property type="match status" value="1"/>
</dbReference>
<gene>
    <name evidence="2" type="ORF">SAMN05421640_1786</name>
</gene>
<dbReference type="InterPro" id="IPR045741">
    <property type="entry name" value="PorV"/>
</dbReference>
<evidence type="ECO:0000313" key="2">
    <source>
        <dbReference type="EMBL" id="SNS96098.1"/>
    </source>
</evidence>
<organism evidence="2 3">
    <name type="scientific">Ekhidna lutea</name>
    <dbReference type="NCBI Taxonomy" id="447679"/>
    <lineage>
        <taxon>Bacteria</taxon>
        <taxon>Pseudomonadati</taxon>
        <taxon>Bacteroidota</taxon>
        <taxon>Cytophagia</taxon>
        <taxon>Cytophagales</taxon>
        <taxon>Reichenbachiellaceae</taxon>
        <taxon>Ekhidna</taxon>
    </lineage>
</organism>